<evidence type="ECO:0000313" key="9">
    <source>
        <dbReference type="EMBL" id="MDO7844495.1"/>
    </source>
</evidence>
<evidence type="ECO:0000259" key="8">
    <source>
        <dbReference type="Pfam" id="PF01435"/>
    </source>
</evidence>
<dbReference type="InterPro" id="IPR051156">
    <property type="entry name" value="Mito/Outer_Membr_Metalloprot"/>
</dbReference>
<dbReference type="CDD" id="cd07332">
    <property type="entry name" value="M48C_Oma1_like"/>
    <property type="match status" value="1"/>
</dbReference>
<keyword evidence="4 6" id="KW-0862">Zinc</keyword>
<evidence type="ECO:0000256" key="3">
    <source>
        <dbReference type="ARBA" id="ARBA00022801"/>
    </source>
</evidence>
<evidence type="ECO:0000313" key="10">
    <source>
        <dbReference type="Proteomes" id="UP001176468"/>
    </source>
</evidence>
<evidence type="ECO:0000256" key="6">
    <source>
        <dbReference type="RuleBase" id="RU003983"/>
    </source>
</evidence>
<feature type="transmembrane region" description="Helical" evidence="7">
    <location>
        <begin position="107"/>
        <end position="128"/>
    </location>
</feature>
<dbReference type="Proteomes" id="UP001176468">
    <property type="component" value="Unassembled WGS sequence"/>
</dbReference>
<sequence>MLSTSARSDRSDPPGTIRVWHYDGVNGLRRAPVLVVDGDRFTLAENGASDGPYAFADLLARDAVAGETVFGLKGRTGWRIGFPEGVPDVLKPLLPKPTRYGGFIDRIGLWPAAAGSAVIAAIVVVIVLNSPSVLARAVPPSVERQLGDLMTGDFGDRSCAGPNGPQALSALVERVDPGDGDIDVRVVNLPVVNAVTLPGGHIVLFDGLIRKAVSPDEVAGVLAHEIGHVKHRDVMESLLRQLGLSVLLGGLDGHVGGYTNALLASAYSRDAEARADDYAMTAMQKAAVTPLPTAQFFTRLSKGEDAKGVGRLTAYFASHPMSHDRAAKFLASAKTHKGDRPALDADQWASLKGICKTDPEAQKKPSFRF</sequence>
<accession>A0ABT9A3V4</accession>
<evidence type="ECO:0000256" key="5">
    <source>
        <dbReference type="ARBA" id="ARBA00023049"/>
    </source>
</evidence>
<keyword evidence="2" id="KW-0479">Metal-binding</keyword>
<evidence type="ECO:0000256" key="4">
    <source>
        <dbReference type="ARBA" id="ARBA00022833"/>
    </source>
</evidence>
<organism evidence="9 10">
    <name type="scientific">Sphingomonas immobilis</name>
    <dbReference type="NCBI Taxonomy" id="3063997"/>
    <lineage>
        <taxon>Bacteria</taxon>
        <taxon>Pseudomonadati</taxon>
        <taxon>Pseudomonadota</taxon>
        <taxon>Alphaproteobacteria</taxon>
        <taxon>Sphingomonadales</taxon>
        <taxon>Sphingomonadaceae</taxon>
        <taxon>Sphingomonas</taxon>
    </lineage>
</organism>
<evidence type="ECO:0000256" key="2">
    <source>
        <dbReference type="ARBA" id="ARBA00022723"/>
    </source>
</evidence>
<gene>
    <name evidence="9" type="ORF">Q5H94_19350</name>
</gene>
<proteinExistence type="inferred from homology"/>
<keyword evidence="1 6" id="KW-0645">Protease</keyword>
<keyword evidence="10" id="KW-1185">Reference proteome</keyword>
<keyword evidence="5 6" id="KW-0482">Metalloprotease</keyword>
<dbReference type="PANTHER" id="PTHR22726">
    <property type="entry name" value="METALLOENDOPEPTIDASE OMA1"/>
    <property type="match status" value="1"/>
</dbReference>
<feature type="domain" description="Peptidase M48" evidence="8">
    <location>
        <begin position="183"/>
        <end position="328"/>
    </location>
</feature>
<comment type="caution">
    <text evidence="9">The sequence shown here is derived from an EMBL/GenBank/DDBJ whole genome shotgun (WGS) entry which is preliminary data.</text>
</comment>
<dbReference type="RefSeq" id="WP_304562891.1">
    <property type="nucleotide sequence ID" value="NZ_JAUQSZ010000016.1"/>
</dbReference>
<protein>
    <submittedName>
        <fullName evidence="9">M48 family metallopeptidase</fullName>
    </submittedName>
</protein>
<keyword evidence="3 6" id="KW-0378">Hydrolase</keyword>
<keyword evidence="7" id="KW-0472">Membrane</keyword>
<dbReference type="Pfam" id="PF01435">
    <property type="entry name" value="Peptidase_M48"/>
    <property type="match status" value="1"/>
</dbReference>
<comment type="cofactor">
    <cofactor evidence="6">
        <name>Zn(2+)</name>
        <dbReference type="ChEBI" id="CHEBI:29105"/>
    </cofactor>
    <text evidence="6">Binds 1 zinc ion per subunit.</text>
</comment>
<comment type="similarity">
    <text evidence="6">Belongs to the peptidase M48 family.</text>
</comment>
<dbReference type="PANTHER" id="PTHR22726:SF1">
    <property type="entry name" value="METALLOENDOPEPTIDASE OMA1, MITOCHONDRIAL"/>
    <property type="match status" value="1"/>
</dbReference>
<name>A0ABT9A3V4_9SPHN</name>
<evidence type="ECO:0000256" key="1">
    <source>
        <dbReference type="ARBA" id="ARBA00022670"/>
    </source>
</evidence>
<reference evidence="9" key="1">
    <citation type="submission" date="2023-07" db="EMBL/GenBank/DDBJ databases">
        <authorList>
            <person name="Kim M.K."/>
        </authorList>
    </citation>
    <scope>NUCLEOTIDE SEQUENCE</scope>
    <source>
        <strain evidence="9">CA1-15</strain>
    </source>
</reference>
<evidence type="ECO:0000256" key="7">
    <source>
        <dbReference type="SAM" id="Phobius"/>
    </source>
</evidence>
<dbReference type="Gene3D" id="3.30.2010.10">
    <property type="entry name" value="Metalloproteases ('zincins'), catalytic domain"/>
    <property type="match status" value="1"/>
</dbReference>
<keyword evidence="7" id="KW-0812">Transmembrane</keyword>
<keyword evidence="7" id="KW-1133">Transmembrane helix</keyword>
<dbReference type="EMBL" id="JAUQSZ010000016">
    <property type="protein sequence ID" value="MDO7844495.1"/>
    <property type="molecule type" value="Genomic_DNA"/>
</dbReference>
<dbReference type="InterPro" id="IPR001915">
    <property type="entry name" value="Peptidase_M48"/>
</dbReference>